<feature type="domain" description="TonB-dependent receptor-like beta-barrel" evidence="14">
    <location>
        <begin position="301"/>
        <end position="762"/>
    </location>
</feature>
<dbReference type="InterPro" id="IPR036942">
    <property type="entry name" value="Beta-barrel_TonB_sf"/>
</dbReference>
<dbReference type="EMBL" id="BASZ01000001">
    <property type="protein sequence ID" value="GAD47875.1"/>
    <property type="molecule type" value="Genomic_DNA"/>
</dbReference>
<feature type="signal peptide" evidence="13">
    <location>
        <begin position="1"/>
        <end position="20"/>
    </location>
</feature>
<evidence type="ECO:0000256" key="11">
    <source>
        <dbReference type="PROSITE-ProRule" id="PRU01360"/>
    </source>
</evidence>
<keyword evidence="13" id="KW-0732">Signal</keyword>
<evidence type="ECO:0000256" key="9">
    <source>
        <dbReference type="ARBA" id="ARBA00023136"/>
    </source>
</evidence>
<proteinExistence type="inferred from homology"/>
<keyword evidence="7" id="KW-0406">Ion transport</keyword>
<evidence type="ECO:0000259" key="14">
    <source>
        <dbReference type="Pfam" id="PF00593"/>
    </source>
</evidence>
<dbReference type="RefSeq" id="WP_021688782.1">
    <property type="nucleotide sequence ID" value="NZ_BASZ01000001.1"/>
</dbReference>
<keyword evidence="5 11" id="KW-0812">Transmembrane</keyword>
<feature type="domain" description="TonB-dependent receptor plug" evidence="15">
    <location>
        <begin position="50"/>
        <end position="154"/>
    </location>
</feature>
<evidence type="ECO:0000256" key="7">
    <source>
        <dbReference type="ARBA" id="ARBA00023065"/>
    </source>
</evidence>
<protein>
    <submittedName>
        <fullName evidence="16">Putative TonB-dependent receptor</fullName>
    </submittedName>
</protein>
<keyword evidence="17" id="KW-1185">Reference proteome</keyword>
<evidence type="ECO:0000259" key="15">
    <source>
        <dbReference type="Pfam" id="PF07715"/>
    </source>
</evidence>
<dbReference type="Pfam" id="PF00593">
    <property type="entry name" value="TonB_dep_Rec_b-barrel"/>
    <property type="match status" value="1"/>
</dbReference>
<dbReference type="PROSITE" id="PS52016">
    <property type="entry name" value="TONB_DEPENDENT_REC_3"/>
    <property type="match status" value="1"/>
</dbReference>
<evidence type="ECO:0000256" key="10">
    <source>
        <dbReference type="ARBA" id="ARBA00023237"/>
    </source>
</evidence>
<comment type="caution">
    <text evidence="16">The sequence shown here is derived from an EMBL/GenBank/DDBJ whole genome shotgun (WGS) entry which is preliminary data.</text>
</comment>
<comment type="similarity">
    <text evidence="11 12">Belongs to the TonB-dependent receptor family.</text>
</comment>
<evidence type="ECO:0000256" key="8">
    <source>
        <dbReference type="ARBA" id="ARBA00023077"/>
    </source>
</evidence>
<dbReference type="GO" id="GO:0009279">
    <property type="term" value="C:cell outer membrane"/>
    <property type="evidence" value="ECO:0007669"/>
    <property type="project" value="UniProtKB-SubCell"/>
</dbReference>
<keyword evidence="2 11" id="KW-0813">Transport</keyword>
<evidence type="ECO:0000313" key="17">
    <source>
        <dbReference type="Proteomes" id="UP000016568"/>
    </source>
</evidence>
<comment type="subcellular location">
    <subcellularLocation>
        <location evidence="1 11">Cell outer membrane</location>
        <topology evidence="1 11">Multi-pass membrane protein</topology>
    </subcellularLocation>
</comment>
<keyword evidence="3 11" id="KW-1134">Transmembrane beta strand</keyword>
<keyword evidence="9 11" id="KW-0472">Membrane</keyword>
<gene>
    <name evidence="16" type="ORF">NT2_01_06490</name>
</gene>
<keyword evidence="16" id="KW-0675">Receptor</keyword>
<reference evidence="16 17" key="1">
    <citation type="submission" date="2013-09" db="EMBL/GenBank/DDBJ databases">
        <title>Whole genome shotgun sequence of Novosphingobium tardaugens NBRC 16725.</title>
        <authorList>
            <person name="Isaki S."/>
            <person name="Hosoyama A."/>
            <person name="Tsuchikane K."/>
            <person name="Katsumata H."/>
            <person name="Ando Y."/>
            <person name="Yamazaki S."/>
            <person name="Fujita N."/>
        </authorList>
    </citation>
    <scope>NUCLEOTIDE SEQUENCE [LARGE SCALE GENOMIC DNA]</scope>
    <source>
        <strain evidence="16 17">NBRC 16725</strain>
    </source>
</reference>
<dbReference type="SUPFAM" id="SSF56935">
    <property type="entry name" value="Porins"/>
    <property type="match status" value="1"/>
</dbReference>
<dbReference type="Pfam" id="PF07715">
    <property type="entry name" value="Plug"/>
    <property type="match status" value="1"/>
</dbReference>
<dbReference type="Gene3D" id="2.170.130.10">
    <property type="entry name" value="TonB-dependent receptor, plug domain"/>
    <property type="match status" value="1"/>
</dbReference>
<keyword evidence="6" id="KW-0408">Iron</keyword>
<dbReference type="PANTHER" id="PTHR32552:SF81">
    <property type="entry name" value="TONB-DEPENDENT OUTER MEMBRANE RECEPTOR"/>
    <property type="match status" value="1"/>
</dbReference>
<evidence type="ECO:0000256" key="12">
    <source>
        <dbReference type="RuleBase" id="RU003357"/>
    </source>
</evidence>
<dbReference type="GO" id="GO:0006826">
    <property type="term" value="P:iron ion transport"/>
    <property type="evidence" value="ECO:0007669"/>
    <property type="project" value="UniProtKB-KW"/>
</dbReference>
<name>U2YI16_9SPHN</name>
<keyword evidence="4" id="KW-0410">Iron transport</keyword>
<dbReference type="AlphaFoldDB" id="U2YI16"/>
<evidence type="ECO:0000256" key="5">
    <source>
        <dbReference type="ARBA" id="ARBA00022692"/>
    </source>
</evidence>
<dbReference type="InterPro" id="IPR037066">
    <property type="entry name" value="Plug_dom_sf"/>
</dbReference>
<dbReference type="Gene3D" id="2.40.170.20">
    <property type="entry name" value="TonB-dependent receptor, beta-barrel domain"/>
    <property type="match status" value="1"/>
</dbReference>
<evidence type="ECO:0000256" key="1">
    <source>
        <dbReference type="ARBA" id="ARBA00004571"/>
    </source>
</evidence>
<dbReference type="InterPro" id="IPR000531">
    <property type="entry name" value="Beta-barrel_TonB"/>
</dbReference>
<evidence type="ECO:0000256" key="4">
    <source>
        <dbReference type="ARBA" id="ARBA00022496"/>
    </source>
</evidence>
<dbReference type="eggNOG" id="COG4771">
    <property type="taxonomic scope" value="Bacteria"/>
</dbReference>
<keyword evidence="8 12" id="KW-0798">TonB box</keyword>
<keyword evidence="10 11" id="KW-0998">Cell outer membrane</keyword>
<evidence type="ECO:0000256" key="2">
    <source>
        <dbReference type="ARBA" id="ARBA00022448"/>
    </source>
</evidence>
<evidence type="ECO:0000256" key="6">
    <source>
        <dbReference type="ARBA" id="ARBA00023004"/>
    </source>
</evidence>
<dbReference type="PANTHER" id="PTHR32552">
    <property type="entry name" value="FERRICHROME IRON RECEPTOR-RELATED"/>
    <property type="match status" value="1"/>
</dbReference>
<feature type="chain" id="PRO_5004637588" evidence="13">
    <location>
        <begin position="21"/>
        <end position="810"/>
    </location>
</feature>
<sequence length="810" mass="87861">MANNVLLRAWLLCGSASVLAMPNIGHAQAESGASQTSEIIVTATRRAESLQDVPMTVNVATGEQMAKLNILDVSGIQQLAPGLELTNTTGRNNATTLRGVSFDPDQGTGPSVRVYFNEAPVDAQTVYTALYDIQQIEVLRGPQGLLRGLSAPAGSITITSRRPSFDAVEGNIQGTATLRDGYNLQGGVSVPLSDKLAFRVAGLIDGNRLNHVRNVNRDDQYSRSRTESVRATLGFRPSDNFTAYLSYQYLHAKNRQYWQAIGEGGHPGYIAGCVFDAAACGGNLLVPDTSVSSGPPLDVRDRRSVTEGLFQRDNKSHLVNLNLDWDLGAVTLSAVGAYQHSTLTSHYDLDYGNAVPDYIGASYVKTPYKVWTGELRLTSNNTEGFGWGVGAFYTKQTGTTLFNQRNDNFLFPVSIGSMAQTGLGVPPYLPISTSVTVPVDTDTLSFSGNLRYAAGPFKIEGGLRYSIMKSTQTTQMGLTMGPNFLAPGFATQIVIPPYEIVPPHLQKHKSKPLTGGINVTYEISPAATVYAAYGRAFRQGSTGVSTPAGITDDLIATKNEKTDSYEIGLKGTFGERRWNYSVSAYYQKIQNFLSRFNDIYWESAGDSRHQGIFQFNYNGDAEVKGIEAELSGRVTNDWDLAVNASYAHARYKKAMLPCNDFDGSGVPNQNGPSTVQGTGNVSYCASNGRLAEVPDFSMSANTELRFPMGNVVPFVRGLVSYRPGFTSQKVDYKYRSQTLVNLYAGVRSGETGWEVALFVKNVLNQQRISNIGLGNFVQATSGPLGDYNSGYRLVTVTNPREAGITASYKF</sequence>
<dbReference type="InterPro" id="IPR039426">
    <property type="entry name" value="TonB-dep_rcpt-like"/>
</dbReference>
<organism evidence="16 17">
    <name type="scientific">Caenibius tardaugens NBRC 16725</name>
    <dbReference type="NCBI Taxonomy" id="1219035"/>
    <lineage>
        <taxon>Bacteria</taxon>
        <taxon>Pseudomonadati</taxon>
        <taxon>Pseudomonadota</taxon>
        <taxon>Alphaproteobacteria</taxon>
        <taxon>Sphingomonadales</taxon>
        <taxon>Erythrobacteraceae</taxon>
        <taxon>Caenibius</taxon>
    </lineage>
</organism>
<evidence type="ECO:0000256" key="3">
    <source>
        <dbReference type="ARBA" id="ARBA00022452"/>
    </source>
</evidence>
<evidence type="ECO:0000256" key="13">
    <source>
        <dbReference type="SAM" id="SignalP"/>
    </source>
</evidence>
<dbReference type="Proteomes" id="UP000016568">
    <property type="component" value="Unassembled WGS sequence"/>
</dbReference>
<accession>U2YI16</accession>
<evidence type="ECO:0000313" key="16">
    <source>
        <dbReference type="EMBL" id="GAD47875.1"/>
    </source>
</evidence>
<dbReference type="InterPro" id="IPR012910">
    <property type="entry name" value="Plug_dom"/>
</dbReference>